<evidence type="ECO:0000256" key="3">
    <source>
        <dbReference type="ARBA" id="ARBA00023098"/>
    </source>
</evidence>
<dbReference type="InterPro" id="IPR029058">
    <property type="entry name" value="AB_hydrolase_fold"/>
</dbReference>
<accession>A0A7L7LAR3</accession>
<keyword evidence="2" id="KW-0442">Lipid degradation</keyword>
<dbReference type="RefSeq" id="WP_182411968.1">
    <property type="nucleotide sequence ID" value="NZ_CP055153.1"/>
</dbReference>
<evidence type="ECO:0000256" key="2">
    <source>
        <dbReference type="ARBA" id="ARBA00022963"/>
    </source>
</evidence>
<dbReference type="Proteomes" id="UP000514509">
    <property type="component" value="Chromosome"/>
</dbReference>
<organism evidence="5 6">
    <name type="scientific">Adhaeribacter radiodurans</name>
    <dbReference type="NCBI Taxonomy" id="2745197"/>
    <lineage>
        <taxon>Bacteria</taxon>
        <taxon>Pseudomonadati</taxon>
        <taxon>Bacteroidota</taxon>
        <taxon>Cytophagia</taxon>
        <taxon>Cytophagales</taxon>
        <taxon>Hymenobacteraceae</taxon>
        <taxon>Adhaeribacter</taxon>
    </lineage>
</organism>
<dbReference type="GO" id="GO:0003847">
    <property type="term" value="F:1-alkyl-2-acetylglycerophosphocholine esterase activity"/>
    <property type="evidence" value="ECO:0007669"/>
    <property type="project" value="TreeGrafter"/>
</dbReference>
<proteinExistence type="predicted"/>
<evidence type="ECO:0000256" key="4">
    <source>
        <dbReference type="SAM" id="SignalP"/>
    </source>
</evidence>
<dbReference type="Pfam" id="PF03403">
    <property type="entry name" value="PAF-AH_p_II"/>
    <property type="match status" value="1"/>
</dbReference>
<evidence type="ECO:0000313" key="5">
    <source>
        <dbReference type="EMBL" id="QMU29509.1"/>
    </source>
</evidence>
<feature type="chain" id="PRO_5029914256" evidence="4">
    <location>
        <begin position="20"/>
        <end position="342"/>
    </location>
</feature>
<dbReference type="AlphaFoldDB" id="A0A7L7LAR3"/>
<sequence length="342" mass="38008">MNKLLILAFLLFFHGVTFAQSNRVTYIGQRTLPLNDPTRNRPLVTEVWYPTTDSVQKSDKVFSPFIRQYTVRNGRLPTGKYPLILLSHGTGGGRLTLEWLAQALAQSGFIVAAVDHWGNTFYNKIPLEFLKPWERPQDISFALTALLQNIEFCKIINPQKIGAAGFSIGGYTVLCLAGAELNYHTLITFYKTVGHKEAEIPELPGIARYFDDSSLITASKRVPSLQDKRIKAFFAISPALGAGFTGKQQVKLVKQPVYLIGAQSDSIAPVKTNARHYHQLLSGAGYFEFPGKAGHYVMLNDAIEEVKKSDATYFKDDDSVNRGQVHAKTASLAVSFFKSNLK</sequence>
<dbReference type="Gene3D" id="3.40.50.1820">
    <property type="entry name" value="alpha/beta hydrolase"/>
    <property type="match status" value="1"/>
</dbReference>
<dbReference type="EMBL" id="CP055153">
    <property type="protein sequence ID" value="QMU29509.1"/>
    <property type="molecule type" value="Genomic_DNA"/>
</dbReference>
<protein>
    <submittedName>
        <fullName evidence="5">Dienelactone hydrolase</fullName>
    </submittedName>
</protein>
<gene>
    <name evidence="5" type="ORF">HUW48_16350</name>
</gene>
<keyword evidence="6" id="KW-1185">Reference proteome</keyword>
<dbReference type="InterPro" id="IPR016986">
    <property type="entry name" value="UCP031982_abhydr"/>
</dbReference>
<feature type="signal peptide" evidence="4">
    <location>
        <begin position="1"/>
        <end position="19"/>
    </location>
</feature>
<evidence type="ECO:0000313" key="6">
    <source>
        <dbReference type="Proteomes" id="UP000514509"/>
    </source>
</evidence>
<dbReference type="PANTHER" id="PTHR10272:SF0">
    <property type="entry name" value="PLATELET-ACTIVATING FACTOR ACETYLHYDROLASE"/>
    <property type="match status" value="1"/>
</dbReference>
<dbReference type="PIRSF" id="PIRSF031982">
    <property type="entry name" value="UCP031982_abhydr"/>
    <property type="match status" value="1"/>
</dbReference>
<dbReference type="KEGG" id="add:HUW48_16350"/>
<reference evidence="5 6" key="1">
    <citation type="submission" date="2020-08" db="EMBL/GenBank/DDBJ databases">
        <title>Adhaeribacter dokdonensis sp. nov., isolated from the rhizosphere of Elymus tsukushiensis, a plant native to the Dokdo Islands, Republic of Korea.</title>
        <authorList>
            <person name="Ghim S.Y."/>
        </authorList>
    </citation>
    <scope>NUCLEOTIDE SEQUENCE [LARGE SCALE GENOMIC DNA]</scope>
    <source>
        <strain evidence="5 6">KUDC8001</strain>
    </source>
</reference>
<dbReference type="SUPFAM" id="SSF53474">
    <property type="entry name" value="alpha/beta-Hydrolases"/>
    <property type="match status" value="1"/>
</dbReference>
<dbReference type="PANTHER" id="PTHR10272">
    <property type="entry name" value="PLATELET-ACTIVATING FACTOR ACETYLHYDROLASE"/>
    <property type="match status" value="1"/>
</dbReference>
<name>A0A7L7LAR3_9BACT</name>
<keyword evidence="1 5" id="KW-0378">Hydrolase</keyword>
<keyword evidence="3" id="KW-0443">Lipid metabolism</keyword>
<dbReference type="GO" id="GO:0016042">
    <property type="term" value="P:lipid catabolic process"/>
    <property type="evidence" value="ECO:0007669"/>
    <property type="project" value="UniProtKB-KW"/>
</dbReference>
<keyword evidence="4" id="KW-0732">Signal</keyword>
<evidence type="ECO:0000256" key="1">
    <source>
        <dbReference type="ARBA" id="ARBA00022801"/>
    </source>
</evidence>